<accession>A0ABR4QEA1</accession>
<comment type="similarity">
    <text evidence="3">Belongs to the CSN4 family.</text>
</comment>
<dbReference type="Gene3D" id="1.10.10.10">
    <property type="entry name" value="Winged helix-like DNA-binding domain superfamily/Winged helix DNA-binding domain"/>
    <property type="match status" value="1"/>
</dbReference>
<comment type="caution">
    <text evidence="9">The sequence shown here is derived from an EMBL/GenBank/DDBJ whole genome shotgun (WGS) entry which is preliminary data.</text>
</comment>
<keyword evidence="7" id="KW-0539">Nucleus</keyword>
<dbReference type="InterPro" id="IPR036388">
    <property type="entry name" value="WH-like_DNA-bd_sf"/>
</dbReference>
<name>A0ABR4QEA1_9CEST</name>
<evidence type="ECO:0000256" key="4">
    <source>
        <dbReference type="ARBA" id="ARBA00014881"/>
    </source>
</evidence>
<feature type="domain" description="PCI" evidence="8">
    <location>
        <begin position="290"/>
        <end position="372"/>
    </location>
</feature>
<sequence>MALDAKFFQDMGVVLAEKDSEEALEKFRGVLDYITGLSPSLFVEAVSNVASMICQGTVTVIAARQIGTELIHYIDSFPDDQLVVSAFVQVLSRLQSRVIALEVQRLVKVGDLREAVTVLRGIPIDSHTCVYSDEYKLEICSRIVDGFFKLKEPDNVESAINSVSKLLNSCKDERLKMRFKAQLMDAKRKFLEAGQRYIELSIRFREISTDAERTAFLEHALLSAILGGAGQQRARLLAFLYKDERCHALQAFPILERMYKQRLISRDNMRSLRPLLIQYYPHIFGDEGQQLEEVLERVVVEHNMLAASYLYNNITLENLGELLEVESSQMIEENRMVAQIDQIDGVVYFEKDSGTTSANTRMQNLWTSLNRILEGIETDHPQWVAARLGGAA</sequence>
<keyword evidence="10" id="KW-1185">Reference proteome</keyword>
<evidence type="ECO:0000256" key="1">
    <source>
        <dbReference type="ARBA" id="ARBA00004123"/>
    </source>
</evidence>
<evidence type="ECO:0000256" key="6">
    <source>
        <dbReference type="ARBA" id="ARBA00022790"/>
    </source>
</evidence>
<evidence type="ECO:0000313" key="9">
    <source>
        <dbReference type="EMBL" id="KAL5107799.1"/>
    </source>
</evidence>
<evidence type="ECO:0000256" key="5">
    <source>
        <dbReference type="ARBA" id="ARBA00022490"/>
    </source>
</evidence>
<evidence type="ECO:0000256" key="3">
    <source>
        <dbReference type="ARBA" id="ARBA00010417"/>
    </source>
</evidence>
<proteinExistence type="inferred from homology"/>
<gene>
    <name evidence="9" type="ORF">TcWFU_005822</name>
</gene>
<dbReference type="PANTHER" id="PTHR10855">
    <property type="entry name" value="26S PROTEASOME NON-ATPASE REGULATORY SUBUNIT 12/COP9 SIGNALOSOME COMPLEX SUBUNIT 4"/>
    <property type="match status" value="1"/>
</dbReference>
<dbReference type="Pfam" id="PF22241">
    <property type="entry name" value="PSMD12-CSN4_N"/>
    <property type="match status" value="1"/>
</dbReference>
<dbReference type="SMART" id="SM00088">
    <property type="entry name" value="PINT"/>
    <property type="match status" value="1"/>
</dbReference>
<evidence type="ECO:0000313" key="10">
    <source>
        <dbReference type="Proteomes" id="UP001651158"/>
    </source>
</evidence>
<protein>
    <recommendedName>
        <fullName evidence="4">COP9 signalosome complex subunit 4</fullName>
    </recommendedName>
</protein>
<evidence type="ECO:0000256" key="2">
    <source>
        <dbReference type="ARBA" id="ARBA00004496"/>
    </source>
</evidence>
<dbReference type="InterPro" id="IPR054559">
    <property type="entry name" value="PSMD12-CSN4-like_N"/>
</dbReference>
<dbReference type="InterPro" id="IPR000717">
    <property type="entry name" value="PCI_dom"/>
</dbReference>
<evidence type="ECO:0000256" key="7">
    <source>
        <dbReference type="ARBA" id="ARBA00023242"/>
    </source>
</evidence>
<dbReference type="InterPro" id="IPR040134">
    <property type="entry name" value="PSMD12/CSN4"/>
</dbReference>
<dbReference type="SUPFAM" id="SSF46785">
    <property type="entry name" value="Winged helix' DNA-binding domain"/>
    <property type="match status" value="1"/>
</dbReference>
<dbReference type="PANTHER" id="PTHR10855:SF2">
    <property type="entry name" value="COP9 SIGNALOSOME COMPLEX SUBUNIT 4"/>
    <property type="match status" value="1"/>
</dbReference>
<dbReference type="Pfam" id="PF01399">
    <property type="entry name" value="PCI"/>
    <property type="match status" value="1"/>
</dbReference>
<comment type="subcellular location">
    <subcellularLocation>
        <location evidence="2">Cytoplasm</location>
    </subcellularLocation>
    <subcellularLocation>
        <location evidence="1">Nucleus</location>
    </subcellularLocation>
</comment>
<dbReference type="InterPro" id="IPR036390">
    <property type="entry name" value="WH_DNA-bd_sf"/>
</dbReference>
<reference evidence="9 10" key="1">
    <citation type="journal article" date="2022" name="Front. Cell. Infect. Microbiol.">
        <title>The Genomes of Two Strains of Taenia crassiceps the Animal Model for the Study of Human Cysticercosis.</title>
        <authorList>
            <person name="Bobes R.J."/>
            <person name="Estrada K."/>
            <person name="Rios-Valencia D.G."/>
            <person name="Calderon-Gallegos A."/>
            <person name="de la Torre P."/>
            <person name="Carrero J.C."/>
            <person name="Sanchez-Flores A."/>
            <person name="Laclette J.P."/>
        </authorList>
    </citation>
    <scope>NUCLEOTIDE SEQUENCE [LARGE SCALE GENOMIC DNA]</scope>
    <source>
        <strain evidence="9">WFUcys</strain>
    </source>
</reference>
<evidence type="ECO:0000259" key="8">
    <source>
        <dbReference type="SMART" id="SM00088"/>
    </source>
</evidence>
<organism evidence="9 10">
    <name type="scientific">Taenia crassiceps</name>
    <dbReference type="NCBI Taxonomy" id="6207"/>
    <lineage>
        <taxon>Eukaryota</taxon>
        <taxon>Metazoa</taxon>
        <taxon>Spiralia</taxon>
        <taxon>Lophotrochozoa</taxon>
        <taxon>Platyhelminthes</taxon>
        <taxon>Cestoda</taxon>
        <taxon>Eucestoda</taxon>
        <taxon>Cyclophyllidea</taxon>
        <taxon>Taeniidae</taxon>
        <taxon>Taenia</taxon>
    </lineage>
</organism>
<keyword evidence="5" id="KW-0963">Cytoplasm</keyword>
<keyword evidence="6" id="KW-0736">Signalosome</keyword>
<dbReference type="Proteomes" id="UP001651158">
    <property type="component" value="Unassembled WGS sequence"/>
</dbReference>
<dbReference type="EMBL" id="JAKROA010000004">
    <property type="protein sequence ID" value="KAL5107799.1"/>
    <property type="molecule type" value="Genomic_DNA"/>
</dbReference>